<proteinExistence type="predicted"/>
<reference evidence="1" key="1">
    <citation type="submission" date="2020-07" db="EMBL/GenBank/DDBJ databases">
        <authorList>
            <person name="Tarantini F.S."/>
            <person name="Hong K.W."/>
            <person name="Chan K.G."/>
        </authorList>
    </citation>
    <scope>NUCLEOTIDE SEQUENCE</scope>
    <source>
        <strain evidence="1">32-07</strain>
    </source>
</reference>
<dbReference type="RefSeq" id="WP_231330903.1">
    <property type="nucleotide sequence ID" value="NZ_CP059572.1"/>
</dbReference>
<sequence>MSRRYRGSAVFLSPELWWWVRAAPDWDFELMRAQAHRFLLSDAPRR</sequence>
<dbReference type="EMBL" id="CP059572">
    <property type="protein sequence ID" value="QXJ24999.1"/>
    <property type="molecule type" value="Genomic_DNA"/>
</dbReference>
<gene>
    <name evidence="1" type="ORF">AGRA3207_006430</name>
</gene>
<accession>A0ABX8R3Z5</accession>
<organism evidence="1 2">
    <name type="scientific">Actinomadura graeca</name>
    <dbReference type="NCBI Taxonomy" id="2750812"/>
    <lineage>
        <taxon>Bacteria</taxon>
        <taxon>Bacillati</taxon>
        <taxon>Actinomycetota</taxon>
        <taxon>Actinomycetes</taxon>
        <taxon>Streptosporangiales</taxon>
        <taxon>Thermomonosporaceae</taxon>
        <taxon>Actinomadura</taxon>
    </lineage>
</organism>
<evidence type="ECO:0000313" key="1">
    <source>
        <dbReference type="EMBL" id="QXJ24999.1"/>
    </source>
</evidence>
<protein>
    <submittedName>
        <fullName evidence="1">Uncharacterized protein</fullName>
    </submittedName>
</protein>
<evidence type="ECO:0000313" key="2">
    <source>
        <dbReference type="Proteomes" id="UP001049518"/>
    </source>
</evidence>
<name>A0ABX8R3Z5_9ACTN</name>
<keyword evidence="2" id="KW-1185">Reference proteome</keyword>
<dbReference type="Proteomes" id="UP001049518">
    <property type="component" value="Chromosome"/>
</dbReference>